<dbReference type="RefSeq" id="WP_160367528.1">
    <property type="nucleotide sequence ID" value="NZ_WSQA01000002.1"/>
</dbReference>
<keyword evidence="2" id="KW-1185">Reference proteome</keyword>
<accession>A0A6N8KTU5</accession>
<reference evidence="1 2" key="1">
    <citation type="submission" date="2019-12" db="EMBL/GenBank/DDBJ databases">
        <authorList>
            <person name="Dong K."/>
        </authorList>
    </citation>
    <scope>NUCLEOTIDE SEQUENCE [LARGE SCALE GENOMIC DNA]</scope>
    <source>
        <strain evidence="1 2">JCM 31225</strain>
    </source>
</reference>
<proteinExistence type="predicted"/>
<dbReference type="EMBL" id="WSQA01000002">
    <property type="protein sequence ID" value="MVZ60870.1"/>
    <property type="molecule type" value="Genomic_DNA"/>
</dbReference>
<protein>
    <submittedName>
        <fullName evidence="1">Uncharacterized protein</fullName>
    </submittedName>
</protein>
<evidence type="ECO:0000313" key="1">
    <source>
        <dbReference type="EMBL" id="MVZ60870.1"/>
    </source>
</evidence>
<gene>
    <name evidence="1" type="ORF">GQF63_02425</name>
</gene>
<comment type="caution">
    <text evidence="1">The sequence shown here is derived from an EMBL/GenBank/DDBJ whole genome shotgun (WGS) entry which is preliminary data.</text>
</comment>
<sequence length="233" mass="26902">MKPFVVSSHVFTRISSISLGLFLIFSILACQNNRQEQNNHSSSEEPDSNKVLSLQQQWDTLSDGNLTDWKQYYQQYDSSFHLAHFQAGDSIHINPMKATAKASYDPDFNPIYTSFLIYAPSKNKYIDIDSYFWFPDEKGEPAFEADQEVSLVDLEQKSSTRISFSGPSERIEQVTWLNEQEVLLLGINYEKQPYIQHLNLKTNHGRLYHYPSSIPGTHDYLLNRIHEGLDNAK</sequence>
<evidence type="ECO:0000313" key="2">
    <source>
        <dbReference type="Proteomes" id="UP000435036"/>
    </source>
</evidence>
<organism evidence="1 2">
    <name type="scientific">Sphingobacterium humi</name>
    <dbReference type="NCBI Taxonomy" id="1796905"/>
    <lineage>
        <taxon>Bacteria</taxon>
        <taxon>Pseudomonadati</taxon>
        <taxon>Bacteroidota</taxon>
        <taxon>Sphingobacteriia</taxon>
        <taxon>Sphingobacteriales</taxon>
        <taxon>Sphingobacteriaceae</taxon>
        <taxon>Sphingobacterium</taxon>
    </lineage>
</organism>
<dbReference type="PROSITE" id="PS51257">
    <property type="entry name" value="PROKAR_LIPOPROTEIN"/>
    <property type="match status" value="1"/>
</dbReference>
<dbReference type="AlphaFoldDB" id="A0A6N8KTU5"/>
<dbReference type="Proteomes" id="UP000435036">
    <property type="component" value="Unassembled WGS sequence"/>
</dbReference>
<dbReference type="OrthoDB" id="1450187at2"/>
<name>A0A6N8KTU5_9SPHI</name>